<sequence>INALYRFHSNQCVILIHNYPAAGALVVVVVGAVVVDPVTVVPPPGALVVREARTEGRHVRQQYSIFMAFEFAGFVQNWFLACHEAQFALASTQSARLFPPPRAVWNPSRVHRPHVTPQYFLTVSLELLVQYPFRCHAAQLGWSLPVHWAAAAAMRAASTTA</sequence>
<evidence type="ECO:0000313" key="3">
    <source>
        <dbReference type="Proteomes" id="UP001328107"/>
    </source>
</evidence>
<protein>
    <submittedName>
        <fullName evidence="2">Uncharacterized protein</fullName>
    </submittedName>
</protein>
<keyword evidence="1" id="KW-0472">Membrane</keyword>
<dbReference type="AlphaFoldDB" id="A0AAN5HZP4"/>
<evidence type="ECO:0000313" key="2">
    <source>
        <dbReference type="EMBL" id="GMR46633.1"/>
    </source>
</evidence>
<feature type="transmembrane region" description="Helical" evidence="1">
    <location>
        <begin position="12"/>
        <end position="35"/>
    </location>
</feature>
<keyword evidence="1" id="KW-1133">Transmembrane helix</keyword>
<keyword evidence="1" id="KW-0812">Transmembrane</keyword>
<proteinExistence type="predicted"/>
<dbReference type="EMBL" id="BTRK01000004">
    <property type="protein sequence ID" value="GMR46633.1"/>
    <property type="molecule type" value="Genomic_DNA"/>
</dbReference>
<evidence type="ECO:0000256" key="1">
    <source>
        <dbReference type="SAM" id="Phobius"/>
    </source>
</evidence>
<reference evidence="3" key="1">
    <citation type="submission" date="2022-10" db="EMBL/GenBank/DDBJ databases">
        <title>Genome assembly of Pristionchus species.</title>
        <authorList>
            <person name="Yoshida K."/>
            <person name="Sommer R.J."/>
        </authorList>
    </citation>
    <scope>NUCLEOTIDE SEQUENCE [LARGE SCALE GENOMIC DNA]</scope>
    <source>
        <strain evidence="3">RS5460</strain>
    </source>
</reference>
<feature type="non-terminal residue" evidence="2">
    <location>
        <position position="161"/>
    </location>
</feature>
<comment type="caution">
    <text evidence="2">The sequence shown here is derived from an EMBL/GenBank/DDBJ whole genome shotgun (WGS) entry which is preliminary data.</text>
</comment>
<organism evidence="2 3">
    <name type="scientific">Pristionchus mayeri</name>
    <dbReference type="NCBI Taxonomy" id="1317129"/>
    <lineage>
        <taxon>Eukaryota</taxon>
        <taxon>Metazoa</taxon>
        <taxon>Ecdysozoa</taxon>
        <taxon>Nematoda</taxon>
        <taxon>Chromadorea</taxon>
        <taxon>Rhabditida</taxon>
        <taxon>Rhabditina</taxon>
        <taxon>Diplogasteromorpha</taxon>
        <taxon>Diplogasteroidea</taxon>
        <taxon>Neodiplogasteridae</taxon>
        <taxon>Pristionchus</taxon>
    </lineage>
</organism>
<keyword evidence="3" id="KW-1185">Reference proteome</keyword>
<gene>
    <name evidence="2" type="ORF">PMAYCL1PPCAC_16828</name>
</gene>
<accession>A0AAN5HZP4</accession>
<feature type="non-terminal residue" evidence="2">
    <location>
        <position position="1"/>
    </location>
</feature>
<dbReference type="Proteomes" id="UP001328107">
    <property type="component" value="Unassembled WGS sequence"/>
</dbReference>
<name>A0AAN5HZP4_9BILA</name>